<feature type="domain" description="NADP-dependent oxidoreductase" evidence="2">
    <location>
        <begin position="36"/>
        <end position="330"/>
    </location>
</feature>
<dbReference type="PANTHER" id="PTHR43364">
    <property type="entry name" value="NADH-SPECIFIC METHYLGLYOXAL REDUCTASE-RELATED"/>
    <property type="match status" value="1"/>
</dbReference>
<sequence>MIHTERVDADAHGRRLDRVTMDYRPLGDSGLMVSAVGIGCNAFGRRVDAAGVSAILDAAQDVGVTLLDTADTYGGNGASEELLGAALRGRRENFVLATKFGMDTGGLNGLDHGVRGSRRYIRRAVEGSLRRLQTDYIDLYQLHAPDDVTPIEETLSALTDLVQEGKVGYVGCSNVAGWQIADADWAARTVGLERFVSVQNRYSLLDRSIEDEVVPAAETFGLGVLPFFPLEYGLLTGKYRRGQEPPAGSRATSGPAPWLANADWDRIEALKAYAAERDLSVLDVAIAGLAAQPAVASVISGATSGEQVRTNAAALRWKPTADDLAILDELTRAD</sequence>
<dbReference type="EMBL" id="BMHI01000001">
    <property type="protein sequence ID" value="GGB15653.1"/>
    <property type="molecule type" value="Genomic_DNA"/>
</dbReference>
<gene>
    <name evidence="3" type="ORF">GCM10011492_01670</name>
</gene>
<dbReference type="PANTHER" id="PTHR43364:SF4">
    <property type="entry name" value="NAD(P)-LINKED OXIDOREDUCTASE SUPERFAMILY PROTEIN"/>
    <property type="match status" value="1"/>
</dbReference>
<dbReference type="Gene3D" id="3.20.20.100">
    <property type="entry name" value="NADP-dependent oxidoreductase domain"/>
    <property type="match status" value="1"/>
</dbReference>
<reference evidence="3" key="1">
    <citation type="journal article" date="2014" name="Int. J. Syst. Evol. Microbiol.">
        <title>Complete genome sequence of Corynebacterium casei LMG S-19264T (=DSM 44701T), isolated from a smear-ripened cheese.</title>
        <authorList>
            <consortium name="US DOE Joint Genome Institute (JGI-PGF)"/>
            <person name="Walter F."/>
            <person name="Albersmeier A."/>
            <person name="Kalinowski J."/>
            <person name="Ruckert C."/>
        </authorList>
    </citation>
    <scope>NUCLEOTIDE SEQUENCE</scope>
    <source>
        <strain evidence="3">CGMCC 1.15085</strain>
    </source>
</reference>
<reference evidence="3" key="2">
    <citation type="submission" date="2020-09" db="EMBL/GenBank/DDBJ databases">
        <authorList>
            <person name="Sun Q."/>
            <person name="Zhou Y."/>
        </authorList>
    </citation>
    <scope>NUCLEOTIDE SEQUENCE</scope>
    <source>
        <strain evidence="3">CGMCC 1.15085</strain>
    </source>
</reference>
<dbReference type="SUPFAM" id="SSF51430">
    <property type="entry name" value="NAD(P)-linked oxidoreductase"/>
    <property type="match status" value="1"/>
</dbReference>
<dbReference type="FunFam" id="3.20.20.100:FF:000004">
    <property type="entry name" value="Oxidoreductase, aldo/keto reductase"/>
    <property type="match status" value="1"/>
</dbReference>
<dbReference type="Pfam" id="PF00248">
    <property type="entry name" value="Aldo_ket_red"/>
    <property type="match status" value="1"/>
</dbReference>
<protein>
    <submittedName>
        <fullName evidence="3">Oxidoreductase</fullName>
    </submittedName>
</protein>
<dbReference type="InterPro" id="IPR050523">
    <property type="entry name" value="AKR_Detox_Biosynth"/>
</dbReference>
<name>A0A916STW8_9MICO</name>
<evidence type="ECO:0000313" key="3">
    <source>
        <dbReference type="EMBL" id="GGB15653.1"/>
    </source>
</evidence>
<evidence type="ECO:0000259" key="2">
    <source>
        <dbReference type="Pfam" id="PF00248"/>
    </source>
</evidence>
<dbReference type="Proteomes" id="UP000636793">
    <property type="component" value="Unassembled WGS sequence"/>
</dbReference>
<keyword evidence="4" id="KW-1185">Reference proteome</keyword>
<comment type="caution">
    <text evidence="3">The sequence shown here is derived from an EMBL/GenBank/DDBJ whole genome shotgun (WGS) entry which is preliminary data.</text>
</comment>
<proteinExistence type="predicted"/>
<keyword evidence="1" id="KW-0560">Oxidoreductase</keyword>
<dbReference type="AlphaFoldDB" id="A0A916STW8"/>
<dbReference type="GO" id="GO:0016491">
    <property type="term" value="F:oxidoreductase activity"/>
    <property type="evidence" value="ECO:0007669"/>
    <property type="project" value="UniProtKB-KW"/>
</dbReference>
<evidence type="ECO:0000256" key="1">
    <source>
        <dbReference type="ARBA" id="ARBA00023002"/>
    </source>
</evidence>
<evidence type="ECO:0000313" key="4">
    <source>
        <dbReference type="Proteomes" id="UP000636793"/>
    </source>
</evidence>
<dbReference type="InterPro" id="IPR036812">
    <property type="entry name" value="NAD(P)_OxRdtase_dom_sf"/>
</dbReference>
<organism evidence="3 4">
    <name type="scientific">Flexivirga endophytica</name>
    <dbReference type="NCBI Taxonomy" id="1849103"/>
    <lineage>
        <taxon>Bacteria</taxon>
        <taxon>Bacillati</taxon>
        <taxon>Actinomycetota</taxon>
        <taxon>Actinomycetes</taxon>
        <taxon>Micrococcales</taxon>
        <taxon>Dermacoccaceae</taxon>
        <taxon>Flexivirga</taxon>
    </lineage>
</organism>
<dbReference type="GO" id="GO:0005829">
    <property type="term" value="C:cytosol"/>
    <property type="evidence" value="ECO:0007669"/>
    <property type="project" value="UniProtKB-ARBA"/>
</dbReference>
<dbReference type="InterPro" id="IPR023210">
    <property type="entry name" value="NADP_OxRdtase_dom"/>
</dbReference>
<accession>A0A916STW8</accession>